<name>A0A8J2P0X7_9HEXA</name>
<evidence type="ECO:0000256" key="4">
    <source>
        <dbReference type="ARBA" id="ARBA00022679"/>
    </source>
</evidence>
<keyword evidence="9" id="KW-0862">Zinc</keyword>
<evidence type="ECO:0000313" key="16">
    <source>
        <dbReference type="EMBL" id="CAG7734238.1"/>
    </source>
</evidence>
<evidence type="ECO:0000256" key="7">
    <source>
        <dbReference type="ARBA" id="ARBA00022771"/>
    </source>
</evidence>
<dbReference type="Pfam" id="PF05773">
    <property type="entry name" value="RWD"/>
    <property type="match status" value="1"/>
</dbReference>
<evidence type="ECO:0000256" key="8">
    <source>
        <dbReference type="ARBA" id="ARBA00022786"/>
    </source>
</evidence>
<comment type="caution">
    <text evidence="16">The sequence shown here is derived from an EMBL/GenBank/DDBJ whole genome shotgun (WGS) entry which is preliminary data.</text>
</comment>
<gene>
    <name evidence="16" type="ORF">AFUS01_LOCUS22637</name>
</gene>
<keyword evidence="5" id="KW-0479">Metal-binding</keyword>
<dbReference type="PANTHER" id="PTHR11685">
    <property type="entry name" value="RBR FAMILY RING FINGER AND IBR DOMAIN-CONTAINING"/>
    <property type="match status" value="1"/>
</dbReference>
<dbReference type="SMART" id="SM00184">
    <property type="entry name" value="RING"/>
    <property type="match status" value="1"/>
</dbReference>
<proteinExistence type="inferred from homology"/>
<dbReference type="CDD" id="cd23134">
    <property type="entry name" value="RING-HC_ITT1-like"/>
    <property type="match status" value="1"/>
</dbReference>
<evidence type="ECO:0000256" key="10">
    <source>
        <dbReference type="ARBA" id="ARBA00044508"/>
    </source>
</evidence>
<comment type="pathway">
    <text evidence="2">Protein modification; protein ubiquitination.</text>
</comment>
<keyword evidence="7 11" id="KW-0863">Zinc-finger</keyword>
<dbReference type="Pfam" id="PF01485">
    <property type="entry name" value="IBR"/>
    <property type="match status" value="1"/>
</dbReference>
<dbReference type="InterPro" id="IPR044066">
    <property type="entry name" value="TRIAD_supradom"/>
</dbReference>
<sequence>MLKNAIHWHKAQVLQCWNECDYFWQFGEASGSLGGLGDHKFFDRKWTTKGIVKLKKMKWKFYLRYWTRTVSPNLEKNVESEPKTEDSEAGPSPKKISKFTVMSLKHLPPLNLHFTLPADYPSKSKPMFTLSSEWLHRELLTFICGKLDEFWEENTGMAILFTWQSFLQEDALTSLGMHSETVYDLTVKVRQPSNHVRVPLTQVNSCPGVTNSTCSGSCDDKKPEKVPKLEKGDVAEKSTSSSRLKVKVGNRRSKYRGAPERLDHRAVFERAPGPLAQYLLEYEKEEEEAEFRRTSHMCTICFSEKKGSDCMLFECTHVFCKECLQDFLNLHITEGSLDCVKCPDINCKTVPTPYEVRAIVTPEMFERYDSLLLSKSLDSMSDILHCPRLDCGRPVMYDPSDKLAKCASCGYAFCSMCKTVYHGVEPCRFKSGEAKQLYEKYVNATPVCKKELEKTFGKKQLELLVQQTLSEEWVTTQSKPCPHCKVPIQKFEGCNKVTCFKCATYFCWICALQLDKQNPYLHFNDPSSPCYNSLFTNIVANREDDDGSGSGTDFDDWDESDSDEDYEDIINGIQHFLLNRLHR</sequence>
<evidence type="ECO:0000259" key="14">
    <source>
        <dbReference type="PROSITE" id="PS50908"/>
    </source>
</evidence>
<keyword evidence="17" id="KW-1185">Reference proteome</keyword>
<dbReference type="EC" id="2.3.2.31" evidence="3"/>
<accession>A0A8J2P0X7</accession>
<dbReference type="CDD" id="cd20354">
    <property type="entry name" value="Rcat_RBR_RNF14"/>
    <property type="match status" value="1"/>
</dbReference>
<evidence type="ECO:0000256" key="6">
    <source>
        <dbReference type="ARBA" id="ARBA00022737"/>
    </source>
</evidence>
<reference evidence="16" key="1">
    <citation type="submission" date="2021-06" db="EMBL/GenBank/DDBJ databases">
        <authorList>
            <person name="Hodson N. C."/>
            <person name="Mongue J. A."/>
            <person name="Jaron S. K."/>
        </authorList>
    </citation>
    <scope>NUCLEOTIDE SEQUENCE</scope>
</reference>
<feature type="region of interest" description="Disordered" evidence="12">
    <location>
        <begin position="543"/>
        <end position="562"/>
    </location>
</feature>
<dbReference type="CDD" id="cd23820">
    <property type="entry name" value="RWD_RNF14"/>
    <property type="match status" value="1"/>
</dbReference>
<dbReference type="SMART" id="SM00591">
    <property type="entry name" value="RWD"/>
    <property type="match status" value="1"/>
</dbReference>
<protein>
    <recommendedName>
        <fullName evidence="3">RBR-type E3 ubiquitin transferase</fullName>
        <ecNumber evidence="3">2.3.2.31</ecNumber>
    </recommendedName>
</protein>
<evidence type="ECO:0000259" key="13">
    <source>
        <dbReference type="PROSITE" id="PS50089"/>
    </source>
</evidence>
<dbReference type="InterPro" id="IPR017907">
    <property type="entry name" value="Znf_RING_CS"/>
</dbReference>
<keyword evidence="4" id="KW-0808">Transferase</keyword>
<evidence type="ECO:0000256" key="11">
    <source>
        <dbReference type="PROSITE-ProRule" id="PRU00175"/>
    </source>
</evidence>
<evidence type="ECO:0000313" key="17">
    <source>
        <dbReference type="Proteomes" id="UP000708208"/>
    </source>
</evidence>
<dbReference type="CDD" id="cd20341">
    <property type="entry name" value="BRcat_RBR_RNF14"/>
    <property type="match status" value="1"/>
</dbReference>
<evidence type="ECO:0000256" key="12">
    <source>
        <dbReference type="SAM" id="MobiDB-lite"/>
    </source>
</evidence>
<dbReference type="GO" id="GO:0008270">
    <property type="term" value="F:zinc ion binding"/>
    <property type="evidence" value="ECO:0007669"/>
    <property type="project" value="UniProtKB-KW"/>
</dbReference>
<evidence type="ECO:0000256" key="5">
    <source>
        <dbReference type="ARBA" id="ARBA00022723"/>
    </source>
</evidence>
<dbReference type="OrthoDB" id="69641at2759"/>
<keyword evidence="6" id="KW-0677">Repeat</keyword>
<dbReference type="SMART" id="SM00647">
    <property type="entry name" value="IBR"/>
    <property type="match status" value="2"/>
</dbReference>
<dbReference type="GO" id="GO:0016567">
    <property type="term" value="P:protein ubiquitination"/>
    <property type="evidence" value="ECO:0007669"/>
    <property type="project" value="InterPro"/>
</dbReference>
<dbReference type="PROSITE" id="PS51873">
    <property type="entry name" value="TRIAD"/>
    <property type="match status" value="1"/>
</dbReference>
<dbReference type="FunFam" id="3.30.40.10:FF:000137">
    <property type="entry name" value="RanBP-type and C3HC4-type zinc finger-containing protein 1"/>
    <property type="match status" value="1"/>
</dbReference>
<evidence type="ECO:0000259" key="15">
    <source>
        <dbReference type="PROSITE" id="PS51873"/>
    </source>
</evidence>
<organism evidence="16 17">
    <name type="scientific">Allacma fusca</name>
    <dbReference type="NCBI Taxonomy" id="39272"/>
    <lineage>
        <taxon>Eukaryota</taxon>
        <taxon>Metazoa</taxon>
        <taxon>Ecdysozoa</taxon>
        <taxon>Arthropoda</taxon>
        <taxon>Hexapoda</taxon>
        <taxon>Collembola</taxon>
        <taxon>Symphypleona</taxon>
        <taxon>Sminthuridae</taxon>
        <taxon>Allacma</taxon>
    </lineage>
</organism>
<dbReference type="Pfam" id="PF26200">
    <property type="entry name" value="Rcat_RNF216"/>
    <property type="match status" value="1"/>
</dbReference>
<dbReference type="Proteomes" id="UP000708208">
    <property type="component" value="Unassembled WGS sequence"/>
</dbReference>
<comment type="catalytic activity">
    <reaction evidence="1">
        <text>[E2 ubiquitin-conjugating enzyme]-S-ubiquitinyl-L-cysteine + [acceptor protein]-L-lysine = [E2 ubiquitin-conjugating enzyme]-L-cysteine + [acceptor protein]-N(6)-ubiquitinyl-L-lysine.</text>
        <dbReference type="EC" id="2.3.2.31"/>
    </reaction>
</comment>
<dbReference type="GO" id="GO:0061630">
    <property type="term" value="F:ubiquitin protein ligase activity"/>
    <property type="evidence" value="ECO:0007669"/>
    <property type="project" value="UniProtKB-EC"/>
</dbReference>
<dbReference type="EMBL" id="CAJVCH010265354">
    <property type="protein sequence ID" value="CAG7734238.1"/>
    <property type="molecule type" value="Genomic_DNA"/>
</dbReference>
<dbReference type="InterPro" id="IPR001841">
    <property type="entry name" value="Znf_RING"/>
</dbReference>
<feature type="compositionally biased region" description="Basic and acidic residues" evidence="12">
    <location>
        <begin position="218"/>
        <end position="236"/>
    </location>
</feature>
<feature type="domain" description="RING-type" evidence="15">
    <location>
        <begin position="294"/>
        <end position="534"/>
    </location>
</feature>
<keyword evidence="8" id="KW-0833">Ubl conjugation pathway</keyword>
<feature type="domain" description="RING-type" evidence="13">
    <location>
        <begin position="298"/>
        <end position="342"/>
    </location>
</feature>
<evidence type="ECO:0000256" key="3">
    <source>
        <dbReference type="ARBA" id="ARBA00012251"/>
    </source>
</evidence>
<dbReference type="InterPro" id="IPR031127">
    <property type="entry name" value="E3_UB_ligase_RBR"/>
</dbReference>
<comment type="similarity">
    <text evidence="10">Belongs to the RBR family. RNF14 subfamily.</text>
</comment>
<dbReference type="PROSITE" id="PS00518">
    <property type="entry name" value="ZF_RING_1"/>
    <property type="match status" value="1"/>
</dbReference>
<dbReference type="PROSITE" id="PS50089">
    <property type="entry name" value="ZF_RING_2"/>
    <property type="match status" value="1"/>
</dbReference>
<feature type="domain" description="RWD" evidence="14">
    <location>
        <begin position="80"/>
        <end position="174"/>
    </location>
</feature>
<evidence type="ECO:0000256" key="9">
    <source>
        <dbReference type="ARBA" id="ARBA00022833"/>
    </source>
</evidence>
<dbReference type="PROSITE" id="PS50908">
    <property type="entry name" value="RWD"/>
    <property type="match status" value="1"/>
</dbReference>
<evidence type="ECO:0000256" key="2">
    <source>
        <dbReference type="ARBA" id="ARBA00004906"/>
    </source>
</evidence>
<dbReference type="InterPro" id="IPR047548">
    <property type="entry name" value="Rcat_RBR_RNF14"/>
</dbReference>
<feature type="region of interest" description="Disordered" evidence="12">
    <location>
        <begin position="217"/>
        <end position="241"/>
    </location>
</feature>
<dbReference type="AlphaFoldDB" id="A0A8J2P0X7"/>
<dbReference type="InterPro" id="IPR006575">
    <property type="entry name" value="RWD_dom"/>
</dbReference>
<evidence type="ECO:0000256" key="1">
    <source>
        <dbReference type="ARBA" id="ARBA00001798"/>
    </source>
</evidence>
<dbReference type="InterPro" id="IPR002867">
    <property type="entry name" value="IBR_dom"/>
</dbReference>